<protein>
    <recommendedName>
        <fullName evidence="2 3">Vacuolar protein sorting-associated protein 51 homolog</fullName>
    </recommendedName>
</protein>
<dbReference type="GO" id="GO:0007030">
    <property type="term" value="P:Golgi organization"/>
    <property type="evidence" value="ECO:0007669"/>
    <property type="project" value="UniProtKB-UniRule"/>
</dbReference>
<feature type="region of interest" description="Disordered" evidence="5">
    <location>
        <begin position="1"/>
        <end position="201"/>
    </location>
</feature>
<evidence type="ECO:0000256" key="5">
    <source>
        <dbReference type="SAM" id="MobiDB-lite"/>
    </source>
</evidence>
<dbReference type="Pfam" id="PF08700">
    <property type="entry name" value="VPS51_Exo84_N"/>
    <property type="match status" value="1"/>
</dbReference>
<keyword evidence="3" id="KW-0653">Protein transport</keyword>
<comment type="subunit">
    <text evidence="3">Component of the Golgi-associated retrograde protein (GARP) complex. Component of the endosome-associated retrograde protein (EARP) complex.</text>
</comment>
<dbReference type="GO" id="GO:0016020">
    <property type="term" value="C:membrane"/>
    <property type="evidence" value="ECO:0007669"/>
    <property type="project" value="TreeGrafter"/>
</dbReference>
<dbReference type="OMA" id="DIICERG"/>
<dbReference type="Proteomes" id="UP000694562">
    <property type="component" value="Unplaced"/>
</dbReference>
<evidence type="ECO:0000313" key="6">
    <source>
        <dbReference type="Ensembl" id="ENSFTIP00000001284.1"/>
    </source>
</evidence>
<keyword evidence="3" id="KW-0445">Lipid transport</keyword>
<dbReference type="PANTHER" id="PTHR15954:SF4">
    <property type="entry name" value="VACUOLAR PROTEIN SORTING-ASSOCIATED PROTEIN 51 HOMOLOG"/>
    <property type="match status" value="1"/>
</dbReference>
<keyword evidence="3" id="KW-0333">Golgi apparatus</keyword>
<sequence length="931" mass="100745">MSPAVPSPPGTRRGTLQVGVEQPRGDGDLLGTRWKRGWGHRGGPGTDGQQRLGTGERRRRGAAGGCSPLGGRSPCPRQDEGRRGPSTSPAAGPAPGRPPPGPAPGRGRSAPAMLRGGPLPRRPAVPAEEARGGGAGSGGRSGRPGAMAEVEAAESRAGGSPEAGTGTGSGTGWRRPHGPLQRYYGPPAAEAAEPDPDPADINGPHFDPEVFLTKVRSECPLGQLLAREAALGREIRALDSDMQTLLYENYNKFISATDTIRKMKVDFRRMEAEMDDLAANMEAISTSSARVSAALQDRHRRGAQLAGVQALLRKLQSLVEVPGRLRRWAAPGAEPARALRCHARARAVLRHYRHLPSFRAIEDESHAIMADLAQRLRARLREDTLDPKELTECVEMLLQLEEPPEELCEEFLSHAGARLEAELAALEAELPPADPSGTATTPPPASDILDFVDRGSSAFVGNLCLLAASYRSLFEGRPGAWDGRLETFAATLTTRYFELLERRLALERGLGDTSLLVRALDRFHRRLRALLELLPEAGAEAGAALVARAARERVDRYLRALQTFFLGCLGDVRQALAAPRPPGKEGPGLPDLLATLAASILGQLKAVLAYVQLFTAKDVAFASLPYFKGEFCVEAVHEGLVVAFVRWLCRTTRGFADGPAERGAPAAPPALLLLLARLCLDYEATTISYILTLTDEQFPPQDTGPAVTPGPVLCAEARGAAQRLLDHYVQVQGAAVAQMLRKSVETRDWLGTVEPRNVRAVMKRVVEDITAIDVQVGQLFEEGVRRAQSSDSSRRAFSVYSSSRAPGRYAPSYTPSAPMDTHLLSNIQKLFSERIDIFSPVEFNKVSVLTGIIKISLKTLLECVRLRTLGRFGLQQVQVDGHYLQLYLWRFAADERVVQGLLDEVAASAAHRCLDPVPMEHSVIELICERG</sequence>
<dbReference type="GO" id="GO:0006869">
    <property type="term" value="P:lipid transport"/>
    <property type="evidence" value="ECO:0007669"/>
    <property type="project" value="UniProtKB-UniRule"/>
</dbReference>
<dbReference type="GO" id="GO:0000938">
    <property type="term" value="C:GARP complex"/>
    <property type="evidence" value="ECO:0007669"/>
    <property type="project" value="UniProtKB-UniRule"/>
</dbReference>
<keyword evidence="3" id="KW-0813">Transport</keyword>
<reference evidence="6" key="2">
    <citation type="submission" date="2025-09" db="UniProtKB">
        <authorList>
            <consortium name="Ensembl"/>
        </authorList>
    </citation>
    <scope>IDENTIFICATION</scope>
</reference>
<dbReference type="GO" id="GO:0007041">
    <property type="term" value="P:lysosomal transport"/>
    <property type="evidence" value="ECO:0007669"/>
    <property type="project" value="TreeGrafter"/>
</dbReference>
<dbReference type="GO" id="GO:0032456">
    <property type="term" value="P:endocytic recycling"/>
    <property type="evidence" value="ECO:0007669"/>
    <property type="project" value="UniProtKB-UniRule"/>
</dbReference>
<dbReference type="GO" id="GO:0042147">
    <property type="term" value="P:retrograde transport, endosome to Golgi"/>
    <property type="evidence" value="ECO:0007669"/>
    <property type="project" value="UniProtKB-UniRule"/>
</dbReference>
<accession>A0A8C4XJF5</accession>
<comment type="subcellular location">
    <subcellularLocation>
        <location evidence="3">Golgi apparatus</location>
        <location evidence="3">trans-Golgi network</location>
    </subcellularLocation>
    <subcellularLocation>
        <location evidence="3">Recycling endosome</location>
    </subcellularLocation>
    <text evidence="3">Localizes to the trans-Golgi network as part of the GARP complex, while it localizes to recycling endosomes as part of the EARP complex.</text>
</comment>
<feature type="compositionally biased region" description="Low complexity" evidence="5">
    <location>
        <begin position="84"/>
        <end position="94"/>
    </location>
</feature>
<feature type="compositionally biased region" description="Gly residues" evidence="5">
    <location>
        <begin position="132"/>
        <end position="142"/>
    </location>
</feature>
<dbReference type="GO" id="GO:0015031">
    <property type="term" value="P:protein transport"/>
    <property type="evidence" value="ECO:0007669"/>
    <property type="project" value="UniProtKB-UniRule"/>
</dbReference>
<organism evidence="6 7">
    <name type="scientific">Falco tinnunculus</name>
    <name type="common">Common kestrel</name>
    <dbReference type="NCBI Taxonomy" id="100819"/>
    <lineage>
        <taxon>Eukaryota</taxon>
        <taxon>Metazoa</taxon>
        <taxon>Chordata</taxon>
        <taxon>Craniata</taxon>
        <taxon>Vertebrata</taxon>
        <taxon>Euteleostomi</taxon>
        <taxon>Archelosauria</taxon>
        <taxon>Archosauria</taxon>
        <taxon>Dinosauria</taxon>
        <taxon>Saurischia</taxon>
        <taxon>Theropoda</taxon>
        <taxon>Coelurosauria</taxon>
        <taxon>Aves</taxon>
        <taxon>Neognathae</taxon>
        <taxon>Neoaves</taxon>
        <taxon>Telluraves</taxon>
        <taxon>Australaves</taxon>
        <taxon>Falconiformes</taxon>
        <taxon>Falconidae</taxon>
        <taxon>Falco</taxon>
    </lineage>
</organism>
<comment type="similarity">
    <text evidence="1 3">Belongs to the VPS51 family.</text>
</comment>
<dbReference type="GO" id="GO:1990745">
    <property type="term" value="C:EARP complex"/>
    <property type="evidence" value="ECO:0007669"/>
    <property type="project" value="UniProtKB-UniRule"/>
</dbReference>
<comment type="function">
    <text evidence="3">Involved in retrograde transport from early and late endosomes to the late Golgi. The GARP complex is required for the maintenance of protein retrieval from endosomes to the TGN, acid hydrolase sorting, lysosome function, endosomal cholesterol traffic and autophagy. Acts as component of the EARP complex that is involved in endocytic recycling.</text>
</comment>
<name>A0A8C4XJF5_FALTI</name>
<dbReference type="Ensembl" id="ENSFTIT00000001349.1">
    <property type="protein sequence ID" value="ENSFTIP00000001284.1"/>
    <property type="gene ID" value="ENSFTIG00000000912.1"/>
</dbReference>
<dbReference type="GO" id="GO:0048193">
    <property type="term" value="P:Golgi vesicle transport"/>
    <property type="evidence" value="ECO:0007669"/>
    <property type="project" value="TreeGrafter"/>
</dbReference>
<keyword evidence="7" id="KW-1185">Reference proteome</keyword>
<dbReference type="OrthoDB" id="203678at2759"/>
<keyword evidence="3" id="KW-0967">Endosome</keyword>
<feature type="coiled-coil region" evidence="4">
    <location>
        <begin position="260"/>
        <end position="287"/>
    </location>
</feature>
<evidence type="ECO:0000256" key="4">
    <source>
        <dbReference type="SAM" id="Coils"/>
    </source>
</evidence>
<evidence type="ECO:0000313" key="7">
    <source>
        <dbReference type="Proteomes" id="UP000694562"/>
    </source>
</evidence>
<dbReference type="GO" id="GO:0005829">
    <property type="term" value="C:cytosol"/>
    <property type="evidence" value="ECO:0007669"/>
    <property type="project" value="GOC"/>
</dbReference>
<evidence type="ECO:0000256" key="3">
    <source>
        <dbReference type="RuleBase" id="RU368010"/>
    </source>
</evidence>
<evidence type="ECO:0000256" key="1">
    <source>
        <dbReference type="ARBA" id="ARBA00006080"/>
    </source>
</evidence>
<dbReference type="PANTHER" id="PTHR15954">
    <property type="entry name" value="VACUOLAR PROTEIN SORTING-ASSOCIATED PROTEIN 51 HOMOLOG"/>
    <property type="match status" value="1"/>
</dbReference>
<dbReference type="InterPro" id="IPR014812">
    <property type="entry name" value="Vps51"/>
</dbReference>
<keyword evidence="4" id="KW-0175">Coiled coil</keyword>
<reference evidence="6" key="1">
    <citation type="submission" date="2025-08" db="UniProtKB">
        <authorList>
            <consortium name="Ensembl"/>
        </authorList>
    </citation>
    <scope>IDENTIFICATION</scope>
</reference>
<evidence type="ECO:0000256" key="2">
    <source>
        <dbReference type="ARBA" id="ARBA00016122"/>
    </source>
</evidence>
<proteinExistence type="inferred from homology"/>
<dbReference type="AlphaFoldDB" id="A0A8C4XJF5"/>